<organism evidence="3 4">
    <name type="scientific">Sorangium cellulosum</name>
    <name type="common">Polyangium cellulosum</name>
    <dbReference type="NCBI Taxonomy" id="56"/>
    <lineage>
        <taxon>Bacteria</taxon>
        <taxon>Pseudomonadati</taxon>
        <taxon>Myxococcota</taxon>
        <taxon>Polyangia</taxon>
        <taxon>Polyangiales</taxon>
        <taxon>Polyangiaceae</taxon>
        <taxon>Sorangium</taxon>
    </lineage>
</organism>
<evidence type="ECO:0000313" key="4">
    <source>
        <dbReference type="Proteomes" id="UP000075502"/>
    </source>
</evidence>
<accession>A0A150TB20</accession>
<feature type="region of interest" description="Disordered" evidence="1">
    <location>
        <begin position="389"/>
        <end position="410"/>
    </location>
</feature>
<protein>
    <recommendedName>
        <fullName evidence="2">Helicase ATP-binding domain-containing protein</fullName>
    </recommendedName>
</protein>
<reference evidence="3 4" key="1">
    <citation type="submission" date="2014-02" db="EMBL/GenBank/DDBJ databases">
        <title>The small core and large imbalanced accessory genome model reveals a collaborative survival strategy of Sorangium cellulosum strains in nature.</title>
        <authorList>
            <person name="Han K."/>
            <person name="Peng R."/>
            <person name="Blom J."/>
            <person name="Li Y.-Z."/>
        </authorList>
    </citation>
    <scope>NUCLEOTIDE SEQUENCE [LARGE SCALE GENOMIC DNA]</scope>
    <source>
        <strain evidence="3 4">So0007-03</strain>
    </source>
</reference>
<dbReference type="Pfam" id="PF12770">
    <property type="entry name" value="CHAT"/>
    <property type="match status" value="1"/>
</dbReference>
<dbReference type="InterPro" id="IPR001650">
    <property type="entry name" value="Helicase_C-like"/>
</dbReference>
<name>A0A150TB20_SORCE</name>
<dbReference type="GO" id="GO:0005524">
    <property type="term" value="F:ATP binding"/>
    <property type="evidence" value="ECO:0007669"/>
    <property type="project" value="InterPro"/>
</dbReference>
<dbReference type="CDD" id="cd18799">
    <property type="entry name" value="SF2_C_EcoAI-like"/>
    <property type="match status" value="1"/>
</dbReference>
<sequence>MLAKRVESRLVAQGWTVAGYAPEIHVAHDQAGLAVREYPTEVGPADYALFAGGRLLGVVEIKRRVKAPLAGLAQAERRLRVLGAHSNASEIHIAFLYATGGDEIWFHDLRSTAERPRPLAEFHTPAALVEKLGHDLDAACATLAATPNANEKLRPYQRQANAEVEKAIAERGRRMLLTMATGTGKTFTAVNQIYRLLTAGVVRRVLYLVDRRVLAEEVMQAFASFTVTGSLTFDRIYEVYGLSPRSIPVSHLLAPPAQPFVYVCTIQRMARDLFRKDAASAGDAEDPEADHAEELNIPVHAFDLVVADECLRGYGATRQSLWQATLDYFDAIKLGLTATPSTYTQSGFGEVVFRYTYQEAVRDGFLVDYDLVTIESSIRLDSALLEQGEDVDRSEAEREQRQLNPLEDERSYETAEIERWLTQSGANRAILEEIKKHAAEHEACYGRFPKTLIFAANDAHAEHIVRLARDVFSRGEDFVQKITATVDRPFQLIRQFRDLEMPAIAVTVDMLSTGIDIPDLEFIVFLRPVRSRALFEQMLGRGTLLGQKHPDKSHFVAFDCFGGKLFGGLLKTTDSTVERPADPSRSTLAIIDEIWQDRERAYNVRCLVKRLHRIDKEMSRDERAALAAHVPDGDLAKLARELERRIARDFTGTMTLLRSAAFQEHVVARDAASNRPDARSSQRDREVRMYHLLVTRDAGAWDRKPSRYRCPLRRFLDPSNPEYTDASIRERFEDLRPETIAELCSLPALFAYEEEVNQPARVGKILSIAHEGESLSITFELDPKEPPIPPDTLLELRPALGILDRELERTHWAIKEVDLMTALHPYVQEKKVLPDANRIALRAARAILDAAEPFEVPVEGSIVKVVPQRLPAESWPTGTWGLDERKDGPWPSPVLYHCSWPGGKTQIVASAMRGGGRYRDLVAIALTTRRGPQQLVWINIAACLRADEVREVTLEASFALSKHIPDELEQKQRRTRRSVAVKNLVGRSSLPRVEASESSMDAFKVTLPDGAVVPSPREALRRLVHLALLKLPFIANNQADFIEGTPYIDPDGTADTKTSDASFGILLGASAKLTAVDRAPKVDVEHLIGGAFTFREMTSARGSLEENGIHWRAFRELAQRTAWPDNPASLPKASGLPPEPTKSAREVLRLAHAMSSRRGAGRVRTRDILAMALTRRGVAIVDALLARGLLGEPVGDVGSTRIYVKKTSAPWRLPVEAFIIPTDPWPRDEPTGTLWNALLEAAGEKRDLLTAALQPAQKNGIAPADPIMTRLPEALFDVVLPGISFLATAAGRTEGAAQATAAVAARAAEEGISSVAIPFLGTGDAGIERGEIIDAVTTTLLKGPSRAPSIVVLTTLIDSAVSQARLVGQLLSTPAHASPPARFDDPSLAPVSARSEDASHSVPSESAKPPGLPREEVSPLQSPEILSAAGFSAEDTSGRAETKYPKAKTPSARLVIGKGKAELIASEGRSWARDVPSDWAIVEVEVADRKLSIEDALSGLEQWGETETAAFGDSLSTLLFGQPTPAEVRRALTVRAGTTLRLGLELDTAAAVVPWEYLRVDDSFLIEQRVSMVRHVDALGTPIPLRLGKPLQGIAFAWANPKYTDDFLDEGHVEQIQEALSIVRATVHQIARCSPRTLREVLQREKVEALHYLGHGGIQSGSRGVLIVHPEAGSGVECAQIEARDLATWIGNAQAKLVFLGACHSGTVPPRADLTSLAGEIARRTGVPVVAMQVAVPRDFATKFAAEFYAKLCEGLNIERAVYLARQVKHRGRHAFGIPVLYADLRAAEPADLPEPPAARWASFEVTPRHTEPPGRAREAWQQASLPEDARQLVDEALQTIEQENPRAEVPVPQGADDAAVRDALRELFRSPRKPDEDKLARALSAQRRVASTPAATPLRVHGPVETLDDRPLDPCWEEIEPKLAVIRSRFALSDELLWRAVGELFAGRHVLFVGPVGTGKTTLAREICAALGKDAHVATASADWTAFEVVGGFFPRVEESGGEARTRMAFRPGAFTEAVLANWQEAPAAEGRTAWRRAAGGTWLLLDEMNRADMDRALGPVFTALETRRLRVPSASFEENAPPTVEIPIPNDFRVLATLNGVDRHYLFRISDALKRRFAFIEVPVTWDFVGEWESIRTRSAGELAPNGPAGDLRRFVYLARAFHPIGTAQLFAAARFLGACEASKLSDEVRLVQAIMGSVLPGLEDASAALLRLLAVWASGDTTMLAGALRSAVLGPADAPAPLAAAAPALVTLRGALERLSGDLGAPAAPPGAPEDLAQVVQVIAPVLTRRARGLAPLERKLDEMRRANEGYHVGA</sequence>
<dbReference type="InterPro" id="IPR014001">
    <property type="entry name" value="Helicase_ATP-bd"/>
</dbReference>
<evidence type="ECO:0000259" key="2">
    <source>
        <dbReference type="PROSITE" id="PS51192"/>
    </source>
</evidence>
<dbReference type="InterPro" id="IPR050742">
    <property type="entry name" value="Helicase_Restrict-Modif_Enz"/>
</dbReference>
<dbReference type="InterPro" id="IPR036628">
    <property type="entry name" value="Clp_N_dom_sf"/>
</dbReference>
<dbReference type="InterPro" id="IPR011704">
    <property type="entry name" value="ATPase_dyneun-rel_AAA"/>
</dbReference>
<dbReference type="InterPro" id="IPR027417">
    <property type="entry name" value="P-loop_NTPase"/>
</dbReference>
<feature type="domain" description="Helicase ATP-binding" evidence="2">
    <location>
        <begin position="166"/>
        <end position="358"/>
    </location>
</feature>
<comment type="caution">
    <text evidence="3">The sequence shown here is derived from an EMBL/GenBank/DDBJ whole genome shotgun (WGS) entry which is preliminary data.</text>
</comment>
<dbReference type="Pfam" id="PF07728">
    <property type="entry name" value="AAA_5"/>
    <property type="match status" value="1"/>
</dbReference>
<dbReference type="Pfam" id="PF00271">
    <property type="entry name" value="Helicase_C"/>
    <property type="match status" value="1"/>
</dbReference>
<dbReference type="GO" id="GO:0005829">
    <property type="term" value="C:cytosol"/>
    <property type="evidence" value="ECO:0007669"/>
    <property type="project" value="TreeGrafter"/>
</dbReference>
<dbReference type="PROSITE" id="PS51192">
    <property type="entry name" value="HELICASE_ATP_BIND_1"/>
    <property type="match status" value="1"/>
</dbReference>
<dbReference type="SMART" id="SM00487">
    <property type="entry name" value="DEXDc"/>
    <property type="match status" value="1"/>
</dbReference>
<dbReference type="Pfam" id="PF04851">
    <property type="entry name" value="ResIII"/>
    <property type="match status" value="1"/>
</dbReference>
<evidence type="ECO:0000313" key="3">
    <source>
        <dbReference type="EMBL" id="KYG01892.1"/>
    </source>
</evidence>
<evidence type="ECO:0000256" key="1">
    <source>
        <dbReference type="SAM" id="MobiDB-lite"/>
    </source>
</evidence>
<gene>
    <name evidence="3" type="ORF">BE21_55675</name>
</gene>
<dbReference type="GO" id="GO:0016887">
    <property type="term" value="F:ATP hydrolysis activity"/>
    <property type="evidence" value="ECO:0007669"/>
    <property type="project" value="InterPro"/>
</dbReference>
<dbReference type="CDD" id="cd00009">
    <property type="entry name" value="AAA"/>
    <property type="match status" value="1"/>
</dbReference>
<dbReference type="Proteomes" id="UP000075502">
    <property type="component" value="Unassembled WGS sequence"/>
</dbReference>
<dbReference type="Gene3D" id="3.40.50.300">
    <property type="entry name" value="P-loop containing nucleotide triphosphate hydrolases"/>
    <property type="match status" value="3"/>
</dbReference>
<dbReference type="InterPro" id="IPR006935">
    <property type="entry name" value="Helicase/UvrB_N"/>
</dbReference>
<feature type="compositionally biased region" description="Basic and acidic residues" evidence="1">
    <location>
        <begin position="390"/>
        <end position="410"/>
    </location>
</feature>
<dbReference type="SUPFAM" id="SSF52540">
    <property type="entry name" value="P-loop containing nucleoside triphosphate hydrolases"/>
    <property type="match status" value="2"/>
</dbReference>
<feature type="region of interest" description="Disordered" evidence="1">
    <location>
        <begin position="1374"/>
        <end position="1419"/>
    </location>
</feature>
<dbReference type="InterPro" id="IPR003593">
    <property type="entry name" value="AAA+_ATPase"/>
</dbReference>
<proteinExistence type="predicted"/>
<dbReference type="Gene3D" id="1.10.1780.10">
    <property type="entry name" value="Clp, N-terminal domain"/>
    <property type="match status" value="1"/>
</dbReference>
<dbReference type="SMART" id="SM00382">
    <property type="entry name" value="AAA"/>
    <property type="match status" value="2"/>
</dbReference>
<dbReference type="GO" id="GO:0003677">
    <property type="term" value="F:DNA binding"/>
    <property type="evidence" value="ECO:0007669"/>
    <property type="project" value="InterPro"/>
</dbReference>
<dbReference type="EMBL" id="JEME01003214">
    <property type="protein sequence ID" value="KYG01892.1"/>
    <property type="molecule type" value="Genomic_DNA"/>
</dbReference>
<dbReference type="PANTHER" id="PTHR47396:SF1">
    <property type="entry name" value="ATP-DEPENDENT HELICASE IRC3-RELATED"/>
    <property type="match status" value="1"/>
</dbReference>
<dbReference type="PANTHER" id="PTHR47396">
    <property type="entry name" value="TYPE I RESTRICTION ENZYME ECOKI R PROTEIN"/>
    <property type="match status" value="1"/>
</dbReference>
<dbReference type="InterPro" id="IPR024983">
    <property type="entry name" value="CHAT_dom"/>
</dbReference>
<dbReference type="Gene3D" id="3.90.1570.30">
    <property type="match status" value="1"/>
</dbReference>